<dbReference type="EMBL" id="ABEU02000015">
    <property type="protein sequence ID" value="PNR39687.1"/>
    <property type="molecule type" value="Genomic_DNA"/>
</dbReference>
<accession>A0A2K1JDT6</accession>
<evidence type="ECO:0000313" key="1">
    <source>
        <dbReference type="EMBL" id="PNR39687.1"/>
    </source>
</evidence>
<protein>
    <submittedName>
        <fullName evidence="1 2">Uncharacterized protein</fullName>
    </submittedName>
</protein>
<dbReference type="InParanoid" id="A0A2K1JDT6"/>
<reference evidence="1 3" key="1">
    <citation type="journal article" date="2008" name="Science">
        <title>The Physcomitrella genome reveals evolutionary insights into the conquest of land by plants.</title>
        <authorList>
            <person name="Rensing S."/>
            <person name="Lang D."/>
            <person name="Zimmer A."/>
            <person name="Terry A."/>
            <person name="Salamov A."/>
            <person name="Shapiro H."/>
            <person name="Nishiyama T."/>
            <person name="Perroud P.-F."/>
            <person name="Lindquist E."/>
            <person name="Kamisugi Y."/>
            <person name="Tanahashi T."/>
            <person name="Sakakibara K."/>
            <person name="Fujita T."/>
            <person name="Oishi K."/>
            <person name="Shin-I T."/>
            <person name="Kuroki Y."/>
            <person name="Toyoda A."/>
            <person name="Suzuki Y."/>
            <person name="Hashimoto A."/>
            <person name="Yamaguchi K."/>
            <person name="Sugano A."/>
            <person name="Kohara Y."/>
            <person name="Fujiyama A."/>
            <person name="Anterola A."/>
            <person name="Aoki S."/>
            <person name="Ashton N."/>
            <person name="Barbazuk W.B."/>
            <person name="Barker E."/>
            <person name="Bennetzen J."/>
            <person name="Bezanilla M."/>
            <person name="Blankenship R."/>
            <person name="Cho S.H."/>
            <person name="Dutcher S."/>
            <person name="Estelle M."/>
            <person name="Fawcett J.A."/>
            <person name="Gundlach H."/>
            <person name="Hanada K."/>
            <person name="Heyl A."/>
            <person name="Hicks K.A."/>
            <person name="Hugh J."/>
            <person name="Lohr M."/>
            <person name="Mayer K."/>
            <person name="Melkozernov A."/>
            <person name="Murata T."/>
            <person name="Nelson D."/>
            <person name="Pils B."/>
            <person name="Prigge M."/>
            <person name="Reiss B."/>
            <person name="Renner T."/>
            <person name="Rombauts S."/>
            <person name="Rushton P."/>
            <person name="Sanderfoot A."/>
            <person name="Schween G."/>
            <person name="Shiu S.-H."/>
            <person name="Stueber K."/>
            <person name="Theodoulou F.L."/>
            <person name="Tu H."/>
            <person name="Van de Peer Y."/>
            <person name="Verrier P.J."/>
            <person name="Waters E."/>
            <person name="Wood A."/>
            <person name="Yang L."/>
            <person name="Cove D."/>
            <person name="Cuming A."/>
            <person name="Hasebe M."/>
            <person name="Lucas S."/>
            <person name="Mishler D.B."/>
            <person name="Reski R."/>
            <person name="Grigoriev I."/>
            <person name="Quatrano R.S."/>
            <person name="Boore J.L."/>
        </authorList>
    </citation>
    <scope>NUCLEOTIDE SEQUENCE [LARGE SCALE GENOMIC DNA]</scope>
    <source>
        <strain evidence="2 3">cv. Gransden 2004</strain>
    </source>
</reference>
<dbReference type="Proteomes" id="UP000006727">
    <property type="component" value="Chromosome 15"/>
</dbReference>
<reference evidence="2" key="3">
    <citation type="submission" date="2020-12" db="UniProtKB">
        <authorList>
            <consortium name="EnsemblPlants"/>
        </authorList>
    </citation>
    <scope>IDENTIFICATION</scope>
</reference>
<dbReference type="Gramene" id="Pp3c15_19925V3.1">
    <property type="protein sequence ID" value="PAC:32926873.CDS.1"/>
    <property type="gene ID" value="Pp3c15_19925"/>
</dbReference>
<name>A0A2K1JDT6_PHYPA</name>
<reference evidence="1 3" key="2">
    <citation type="journal article" date="2018" name="Plant J.">
        <title>The Physcomitrella patens chromosome-scale assembly reveals moss genome structure and evolution.</title>
        <authorList>
            <person name="Lang D."/>
            <person name="Ullrich K.K."/>
            <person name="Murat F."/>
            <person name="Fuchs J."/>
            <person name="Jenkins J."/>
            <person name="Haas F.B."/>
            <person name="Piednoel M."/>
            <person name="Gundlach H."/>
            <person name="Van Bel M."/>
            <person name="Meyberg R."/>
            <person name="Vives C."/>
            <person name="Morata J."/>
            <person name="Symeonidi A."/>
            <person name="Hiss M."/>
            <person name="Muchero W."/>
            <person name="Kamisugi Y."/>
            <person name="Saleh O."/>
            <person name="Blanc G."/>
            <person name="Decker E.L."/>
            <person name="van Gessel N."/>
            <person name="Grimwood J."/>
            <person name="Hayes R.D."/>
            <person name="Graham S.W."/>
            <person name="Gunter L.E."/>
            <person name="McDaniel S.F."/>
            <person name="Hoernstein S.N.W."/>
            <person name="Larsson A."/>
            <person name="Li F.W."/>
            <person name="Perroud P.F."/>
            <person name="Phillips J."/>
            <person name="Ranjan P."/>
            <person name="Rokshar D.S."/>
            <person name="Rothfels C.J."/>
            <person name="Schneider L."/>
            <person name="Shu S."/>
            <person name="Stevenson D.W."/>
            <person name="Thummler F."/>
            <person name="Tillich M."/>
            <person name="Villarreal Aguilar J.C."/>
            <person name="Widiez T."/>
            <person name="Wong G.K."/>
            <person name="Wymore A."/>
            <person name="Zhang Y."/>
            <person name="Zimmer A.D."/>
            <person name="Quatrano R.S."/>
            <person name="Mayer K.F.X."/>
            <person name="Goodstein D."/>
            <person name="Casacuberta J.M."/>
            <person name="Vandepoele K."/>
            <person name="Reski R."/>
            <person name="Cuming A.C."/>
            <person name="Tuskan G.A."/>
            <person name="Maumus F."/>
            <person name="Salse J."/>
            <person name="Schmutz J."/>
            <person name="Rensing S.A."/>
        </authorList>
    </citation>
    <scope>NUCLEOTIDE SEQUENCE [LARGE SCALE GENOMIC DNA]</scope>
    <source>
        <strain evidence="2 3">cv. Gransden 2004</strain>
    </source>
</reference>
<sequence>MMFICDEHDLWFTKSFEKLLQSLRDQTAYRGPFSAATRQRHHTLVNQSIDLKSSSHLNSSNKHISHITTYQSNSRKAPFATRFWTQHRSDGLPPNENNTSSYRIAMLC</sequence>
<keyword evidence="3" id="KW-1185">Reference proteome</keyword>
<dbReference type="AlphaFoldDB" id="A0A2K1JDT6"/>
<evidence type="ECO:0000313" key="2">
    <source>
        <dbReference type="EnsemblPlants" id="PAC:32926873.CDS.1"/>
    </source>
</evidence>
<proteinExistence type="predicted"/>
<dbReference type="EnsemblPlants" id="Pp3c15_19925V3.1">
    <property type="protein sequence ID" value="PAC:32926873.CDS.1"/>
    <property type="gene ID" value="Pp3c15_19925"/>
</dbReference>
<evidence type="ECO:0000313" key="3">
    <source>
        <dbReference type="Proteomes" id="UP000006727"/>
    </source>
</evidence>
<gene>
    <name evidence="1" type="ORF">PHYPA_019966</name>
</gene>
<organism evidence="1">
    <name type="scientific">Physcomitrium patens</name>
    <name type="common">Spreading-leaved earth moss</name>
    <name type="synonym">Physcomitrella patens</name>
    <dbReference type="NCBI Taxonomy" id="3218"/>
    <lineage>
        <taxon>Eukaryota</taxon>
        <taxon>Viridiplantae</taxon>
        <taxon>Streptophyta</taxon>
        <taxon>Embryophyta</taxon>
        <taxon>Bryophyta</taxon>
        <taxon>Bryophytina</taxon>
        <taxon>Bryopsida</taxon>
        <taxon>Funariidae</taxon>
        <taxon>Funariales</taxon>
        <taxon>Funariaceae</taxon>
        <taxon>Physcomitrium</taxon>
    </lineage>
</organism>